<dbReference type="NCBIfam" id="TIGR01256">
    <property type="entry name" value="modA"/>
    <property type="match status" value="1"/>
</dbReference>
<dbReference type="EMBL" id="SSMC01000002">
    <property type="protein sequence ID" value="THD67566.1"/>
    <property type="molecule type" value="Genomic_DNA"/>
</dbReference>
<comment type="similarity">
    <text evidence="1">Belongs to the bacterial solute-binding protein ModA family.</text>
</comment>
<evidence type="ECO:0000256" key="3">
    <source>
        <dbReference type="ARBA" id="ARBA00022729"/>
    </source>
</evidence>
<keyword evidence="4" id="KW-0500">Molybdenum</keyword>
<gene>
    <name evidence="6" type="primary">modA</name>
    <name evidence="6" type="ORF">E7Z59_07850</name>
</gene>
<evidence type="ECO:0000313" key="7">
    <source>
        <dbReference type="Proteomes" id="UP000305939"/>
    </source>
</evidence>
<accession>A0A4V3UY35</accession>
<organism evidence="6 7">
    <name type="scientific">Robertkochia marina</name>
    <dbReference type="NCBI Taxonomy" id="1227945"/>
    <lineage>
        <taxon>Bacteria</taxon>
        <taxon>Pseudomonadati</taxon>
        <taxon>Bacteroidota</taxon>
        <taxon>Flavobacteriia</taxon>
        <taxon>Flavobacteriales</taxon>
        <taxon>Flavobacteriaceae</taxon>
        <taxon>Robertkochia</taxon>
    </lineage>
</organism>
<dbReference type="SUPFAM" id="SSF53850">
    <property type="entry name" value="Periplasmic binding protein-like II"/>
    <property type="match status" value="1"/>
</dbReference>
<evidence type="ECO:0000256" key="1">
    <source>
        <dbReference type="ARBA" id="ARBA00009175"/>
    </source>
</evidence>
<dbReference type="InterPro" id="IPR044084">
    <property type="entry name" value="AvModA-like_subst-bd"/>
</dbReference>
<evidence type="ECO:0000256" key="4">
    <source>
        <dbReference type="PIRSR" id="PIRSR004846-1"/>
    </source>
</evidence>
<keyword evidence="2 4" id="KW-0479">Metal-binding</keyword>
<dbReference type="CDD" id="cd13539">
    <property type="entry name" value="PBP2_AvModA"/>
    <property type="match status" value="1"/>
</dbReference>
<reference evidence="6 7" key="1">
    <citation type="submission" date="2019-04" db="EMBL/GenBank/DDBJ databases">
        <title>Draft genome sequence of Robertkochia marina CC-AMO-30D.</title>
        <authorList>
            <person name="Hameed A."/>
            <person name="Lin S.-Y."/>
            <person name="Shahina M."/>
            <person name="Lai W.-A."/>
            <person name="Young C.-C."/>
        </authorList>
    </citation>
    <scope>NUCLEOTIDE SEQUENCE [LARGE SCALE GENOMIC DNA]</scope>
    <source>
        <strain evidence="6 7">CC-AMO-30D</strain>
    </source>
</reference>
<dbReference type="InterPro" id="IPR005950">
    <property type="entry name" value="ModA"/>
</dbReference>
<proteinExistence type="inferred from homology"/>
<dbReference type="Pfam" id="PF13531">
    <property type="entry name" value="SBP_bac_11"/>
    <property type="match status" value="1"/>
</dbReference>
<feature type="chain" id="PRO_5020561806" evidence="5">
    <location>
        <begin position="30"/>
        <end position="261"/>
    </location>
</feature>
<dbReference type="PANTHER" id="PTHR30632:SF14">
    <property type="entry name" value="TUNGSTATE_MOLYBDATE_CHROMATE-BINDING PROTEIN MODA"/>
    <property type="match status" value="1"/>
</dbReference>
<dbReference type="OrthoDB" id="9785015at2"/>
<evidence type="ECO:0000313" key="6">
    <source>
        <dbReference type="EMBL" id="THD67566.1"/>
    </source>
</evidence>
<dbReference type="GO" id="GO:0015689">
    <property type="term" value="P:molybdate ion transport"/>
    <property type="evidence" value="ECO:0007669"/>
    <property type="project" value="InterPro"/>
</dbReference>
<sequence length="261" mass="29029">MKFRLFKNISNLALSFLALLLCVSGCRIPEPTEKITIAVASNMQYAMDEIAEAYSLETGIPCEIIVGASGQLTAQIREGAPFDVLVSADMKFPKEIERLGLSASSPKVYAYGKIVLWTLFDDIEPSMEGLKDERIEHIAIANPRLAPYGLAAKQALHFHGVHDEVEGKLVFGESITQTNQFILSRSAQVGITAKSIVTSPQMRDKGKYKDIDPRTYDPIEQGVVIIKNNDTDYSREILFCKFLSSETAKKILRRFGYSVDE</sequence>
<feature type="binding site" evidence="4">
    <location>
        <position position="69"/>
    </location>
    <ligand>
        <name>molybdate</name>
        <dbReference type="ChEBI" id="CHEBI:36264"/>
    </ligand>
</feature>
<evidence type="ECO:0000256" key="5">
    <source>
        <dbReference type="SAM" id="SignalP"/>
    </source>
</evidence>
<feature type="signal peptide" evidence="5">
    <location>
        <begin position="1"/>
        <end position="29"/>
    </location>
</feature>
<comment type="caution">
    <text evidence="6">The sequence shown here is derived from an EMBL/GenBank/DDBJ whole genome shotgun (WGS) entry which is preliminary data.</text>
</comment>
<feature type="binding site" evidence="4">
    <location>
        <position position="175"/>
    </location>
    <ligand>
        <name>molybdate</name>
        <dbReference type="ChEBI" id="CHEBI:36264"/>
    </ligand>
</feature>
<dbReference type="Gene3D" id="3.40.190.10">
    <property type="entry name" value="Periplasmic binding protein-like II"/>
    <property type="match status" value="2"/>
</dbReference>
<dbReference type="PANTHER" id="PTHR30632">
    <property type="entry name" value="MOLYBDATE-BINDING PERIPLASMIC PROTEIN"/>
    <property type="match status" value="1"/>
</dbReference>
<dbReference type="Proteomes" id="UP000305939">
    <property type="component" value="Unassembled WGS sequence"/>
</dbReference>
<dbReference type="RefSeq" id="WP_136335771.1">
    <property type="nucleotide sequence ID" value="NZ_QXMP01000005.1"/>
</dbReference>
<dbReference type="GO" id="GO:0046872">
    <property type="term" value="F:metal ion binding"/>
    <property type="evidence" value="ECO:0007669"/>
    <property type="project" value="UniProtKB-KW"/>
</dbReference>
<dbReference type="GO" id="GO:0030973">
    <property type="term" value="F:molybdate ion binding"/>
    <property type="evidence" value="ECO:0007669"/>
    <property type="project" value="InterPro"/>
</dbReference>
<name>A0A4V3UY35_9FLAO</name>
<dbReference type="PIRSF" id="PIRSF004846">
    <property type="entry name" value="ModA"/>
    <property type="match status" value="1"/>
</dbReference>
<dbReference type="InterPro" id="IPR050682">
    <property type="entry name" value="ModA/WtpA"/>
</dbReference>
<keyword evidence="3 5" id="KW-0732">Signal</keyword>
<keyword evidence="7" id="KW-1185">Reference proteome</keyword>
<evidence type="ECO:0000256" key="2">
    <source>
        <dbReference type="ARBA" id="ARBA00022723"/>
    </source>
</evidence>
<protein>
    <submittedName>
        <fullName evidence="6">Molybdate ABC transporter substrate-binding protein</fullName>
    </submittedName>
</protein>
<dbReference type="AlphaFoldDB" id="A0A4V3UY35"/>